<accession>A0A074LM79</accession>
<dbReference type="Proteomes" id="UP000027931">
    <property type="component" value="Unassembled WGS sequence"/>
</dbReference>
<dbReference type="EMBL" id="JMIR01000025">
    <property type="protein sequence ID" value="KEO82214.1"/>
    <property type="molecule type" value="Genomic_DNA"/>
</dbReference>
<feature type="compositionally biased region" description="Basic and acidic residues" evidence="1">
    <location>
        <begin position="122"/>
        <end position="148"/>
    </location>
</feature>
<gene>
    <name evidence="2" type="ORF">EL26_16310</name>
</gene>
<dbReference type="STRING" id="1157490.EL26_16310"/>
<dbReference type="AlphaFoldDB" id="A0A074LM79"/>
<protein>
    <submittedName>
        <fullName evidence="2">Uncharacterized protein</fullName>
    </submittedName>
</protein>
<dbReference type="InterPro" id="IPR032721">
    <property type="entry name" value="Toxin-deaminase"/>
</dbReference>
<organism evidence="2 3">
    <name type="scientific">Tumebacillus flagellatus</name>
    <dbReference type="NCBI Taxonomy" id="1157490"/>
    <lineage>
        <taxon>Bacteria</taxon>
        <taxon>Bacillati</taxon>
        <taxon>Bacillota</taxon>
        <taxon>Bacilli</taxon>
        <taxon>Bacillales</taxon>
        <taxon>Alicyclobacillaceae</taxon>
        <taxon>Tumebacillus</taxon>
    </lineage>
</organism>
<sequence length="468" mass="52879">MLNSLATQMDHILELQRQAQQYEMASWEYSGDTPDDLHHRQNLARQAARLHQQAEWEANQADFHAADKLHLLLSMIPDVSTHGSHMGGSSDNLDELPEPMRSYYRRHPELREDDGSSTITDNDLHLTPEQKRRAQKEETLQKQMEEEQKPQSIESLLALYYITKRDFNDNVPANEIIKQNLALDNITTEEQLRKHIDMQLRIIQENDEVDKYCSIVENQRDPFCTMYHYNQAGGLDPASAVGTSYAISQILSPAILKGISYIKEKIVPSSNSTQVALPGGGSIKVDMIQASGEHTEGYTKSSNQVASPNGEILNVSPNIINRVKELRSQLPSKLKKSGNFGYAEVDIQGIDKKEFFAHSSVNTFEDNGALSGISIKPQDKPLFEAKKVDPDNARIDTPEAYLRDYDTEYKILNDIVSKLGNNKDARGTIKLFTERLTCQSCSDIILQFRNMYPNVKLIVLTNDGKIVK</sequence>
<evidence type="ECO:0000313" key="2">
    <source>
        <dbReference type="EMBL" id="KEO82214.1"/>
    </source>
</evidence>
<dbReference type="Pfam" id="PF14424">
    <property type="entry name" value="Toxin-deaminase"/>
    <property type="match status" value="1"/>
</dbReference>
<evidence type="ECO:0000313" key="3">
    <source>
        <dbReference type="Proteomes" id="UP000027931"/>
    </source>
</evidence>
<proteinExistence type="predicted"/>
<reference evidence="2 3" key="1">
    <citation type="journal article" date="2013" name="Int. J. Syst. Evol. Microbiol.">
        <title>Tumebacillus flagellatus sp. nov., an alpha-amylase/pullulanase-producing bacterium isolated from cassava wastewater.</title>
        <authorList>
            <person name="Wang Q."/>
            <person name="Xie N."/>
            <person name="Qin Y."/>
            <person name="Shen N."/>
            <person name="Zhu J."/>
            <person name="Mi H."/>
            <person name="Huang R."/>
        </authorList>
    </citation>
    <scope>NUCLEOTIDE SEQUENCE [LARGE SCALE GENOMIC DNA]</scope>
    <source>
        <strain evidence="2 3">GST4</strain>
    </source>
</reference>
<evidence type="ECO:0000256" key="1">
    <source>
        <dbReference type="SAM" id="MobiDB-lite"/>
    </source>
</evidence>
<dbReference type="eggNOG" id="COG3210">
    <property type="taxonomic scope" value="Bacteria"/>
</dbReference>
<feature type="region of interest" description="Disordered" evidence="1">
    <location>
        <begin position="109"/>
        <end position="148"/>
    </location>
</feature>
<comment type="caution">
    <text evidence="2">The sequence shown here is derived from an EMBL/GenBank/DDBJ whole genome shotgun (WGS) entry which is preliminary data.</text>
</comment>
<name>A0A074LM79_9BACL</name>
<keyword evidence="3" id="KW-1185">Reference proteome</keyword>